<accession>A0A0G8ED75</accession>
<evidence type="ECO:0000313" key="2">
    <source>
        <dbReference type="Proteomes" id="UP000035214"/>
    </source>
</evidence>
<reference evidence="1 2" key="1">
    <citation type="submission" date="2015-04" db="EMBL/GenBank/DDBJ databases">
        <title>Draft Genome Sequences of Eight Spore-Forming Food Isolates of Bacillus cereus Genome sequencing.</title>
        <authorList>
            <person name="Krawcyk A.O."/>
            <person name="de Jong A."/>
            <person name="Eijlander R.T."/>
            <person name="Berendsen E.M."/>
            <person name="Holsappel S."/>
            <person name="Wells-Bennik M."/>
            <person name="Kuipers O.P."/>
        </authorList>
    </citation>
    <scope>NUCLEOTIDE SEQUENCE [LARGE SCALE GENOMIC DNA]</scope>
    <source>
        <strain evidence="1 2">B4077</strain>
    </source>
</reference>
<comment type="caution">
    <text evidence="1">The sequence shown here is derived from an EMBL/GenBank/DDBJ whole genome shotgun (WGS) entry which is preliminary data.</text>
</comment>
<protein>
    <submittedName>
        <fullName evidence="1">Uncharacterized protein</fullName>
    </submittedName>
</protein>
<dbReference type="PATRIC" id="fig|1396.428.peg.2501"/>
<dbReference type="AlphaFoldDB" id="A0A0G8ED75"/>
<evidence type="ECO:0000313" key="1">
    <source>
        <dbReference type="EMBL" id="KLA22203.1"/>
    </source>
</evidence>
<dbReference type="EMBL" id="LCYI01000062">
    <property type="protein sequence ID" value="KLA22203.1"/>
    <property type="molecule type" value="Genomic_DNA"/>
</dbReference>
<name>A0A0G8ED75_BACCE</name>
<proteinExistence type="predicted"/>
<dbReference type="RefSeq" id="WP_046956819.1">
    <property type="nucleotide sequence ID" value="NZ_LCYI01000062.1"/>
</dbReference>
<organism evidence="1 2">
    <name type="scientific">Bacillus cereus</name>
    <dbReference type="NCBI Taxonomy" id="1396"/>
    <lineage>
        <taxon>Bacteria</taxon>
        <taxon>Bacillati</taxon>
        <taxon>Bacillota</taxon>
        <taxon>Bacilli</taxon>
        <taxon>Bacillales</taxon>
        <taxon>Bacillaceae</taxon>
        <taxon>Bacillus</taxon>
        <taxon>Bacillus cereus group</taxon>
    </lineage>
</organism>
<dbReference type="Proteomes" id="UP000035214">
    <property type="component" value="Unassembled WGS sequence"/>
</dbReference>
<sequence>MFKNKIVTTLSISTLLFSGDLFFGDGQASVAQVTTETDIHKYITVNSKAFSDQKNNLKIELGYTVERLYGMYPYKYTGNYDLIKIYEHDYNFDVKAIKKGNNPEFNKVTVRAKHLQGGYIYYHITVI</sequence>
<gene>
    <name evidence="1" type="ORF">B4077_3149</name>
</gene>